<proteinExistence type="predicted"/>
<organism evidence="2">
    <name type="scientific">Nothobranchius korthausae</name>
    <dbReference type="NCBI Taxonomy" id="1143690"/>
    <lineage>
        <taxon>Eukaryota</taxon>
        <taxon>Metazoa</taxon>
        <taxon>Chordata</taxon>
        <taxon>Craniata</taxon>
        <taxon>Vertebrata</taxon>
        <taxon>Euteleostomi</taxon>
        <taxon>Actinopterygii</taxon>
        <taxon>Neopterygii</taxon>
        <taxon>Teleostei</taxon>
        <taxon>Neoteleostei</taxon>
        <taxon>Acanthomorphata</taxon>
        <taxon>Ovalentaria</taxon>
        <taxon>Atherinomorphae</taxon>
        <taxon>Cyprinodontiformes</taxon>
        <taxon>Nothobranchiidae</taxon>
        <taxon>Nothobranchius</taxon>
    </lineage>
</organism>
<reference evidence="2" key="1">
    <citation type="submission" date="2016-05" db="EMBL/GenBank/DDBJ databases">
        <authorList>
            <person name="Lavstsen T."/>
            <person name="Jespersen J.S."/>
        </authorList>
    </citation>
    <scope>NUCLEOTIDE SEQUENCE</scope>
    <source>
        <tissue evidence="2">Brain</tissue>
    </source>
</reference>
<reference evidence="2" key="2">
    <citation type="submission" date="2016-06" db="EMBL/GenBank/DDBJ databases">
        <title>The genome of a short-lived fish provides insights into sex chromosome evolution and the genetic control of aging.</title>
        <authorList>
            <person name="Reichwald K."/>
            <person name="Felder M."/>
            <person name="Petzold A."/>
            <person name="Koch P."/>
            <person name="Groth M."/>
            <person name="Platzer M."/>
        </authorList>
    </citation>
    <scope>NUCLEOTIDE SEQUENCE</scope>
    <source>
        <tissue evidence="2">Brain</tissue>
    </source>
</reference>
<protein>
    <submittedName>
        <fullName evidence="2">Uncharacterized protein</fullName>
    </submittedName>
</protein>
<feature type="compositionally biased region" description="Basic and acidic residues" evidence="1">
    <location>
        <begin position="21"/>
        <end position="30"/>
    </location>
</feature>
<feature type="non-terminal residue" evidence="2">
    <location>
        <position position="67"/>
    </location>
</feature>
<feature type="region of interest" description="Disordered" evidence="1">
    <location>
        <begin position="1"/>
        <end position="67"/>
    </location>
</feature>
<accession>A0A1A8GZA1</accession>
<dbReference type="EMBL" id="HAEC01007712">
    <property type="protein sequence ID" value="SBQ75850.1"/>
    <property type="molecule type" value="Transcribed_RNA"/>
</dbReference>
<dbReference type="AlphaFoldDB" id="A0A1A8GZA1"/>
<feature type="compositionally biased region" description="Polar residues" evidence="1">
    <location>
        <begin position="1"/>
        <end position="13"/>
    </location>
</feature>
<gene>
    <name evidence="2" type="primary">Nfu_g_1_008984</name>
</gene>
<evidence type="ECO:0000256" key="1">
    <source>
        <dbReference type="SAM" id="MobiDB-lite"/>
    </source>
</evidence>
<feature type="compositionally biased region" description="Acidic residues" evidence="1">
    <location>
        <begin position="53"/>
        <end position="67"/>
    </location>
</feature>
<evidence type="ECO:0000313" key="2">
    <source>
        <dbReference type="EMBL" id="SBQ75850.1"/>
    </source>
</evidence>
<name>A0A1A8GZA1_9TELE</name>
<sequence length="67" mass="7908">MNIETMQQNNLMDQKTGRLKQRTEVYKDMDLQSTGLETRHQSHLRTTAKDLQVEDEAPEEDTTREDQ</sequence>